<dbReference type="SUPFAM" id="SSF52317">
    <property type="entry name" value="Class I glutamine amidotransferase-like"/>
    <property type="match status" value="1"/>
</dbReference>
<keyword evidence="10" id="KW-1185">Reference proteome</keyword>
<evidence type="ECO:0000256" key="1">
    <source>
        <dbReference type="ARBA" id="ARBA00022490"/>
    </source>
</evidence>
<evidence type="ECO:0000256" key="2">
    <source>
        <dbReference type="ARBA" id="ARBA00022598"/>
    </source>
</evidence>
<dbReference type="OrthoDB" id="9804441at2"/>
<keyword evidence="1 8" id="KW-0963">Cytoplasm</keyword>
<dbReference type="UniPathway" id="UPA00074">
    <property type="reaction ID" value="UER00128"/>
</dbReference>
<dbReference type="GO" id="GO:0004359">
    <property type="term" value="F:glutaminase activity"/>
    <property type="evidence" value="ECO:0007669"/>
    <property type="project" value="UniProtKB-EC"/>
</dbReference>
<organism evidence="9 10">
    <name type="scientific">Thermoanaerobaculum aquaticum</name>
    <dbReference type="NCBI Taxonomy" id="1312852"/>
    <lineage>
        <taxon>Bacteria</taxon>
        <taxon>Pseudomonadati</taxon>
        <taxon>Acidobacteriota</taxon>
        <taxon>Thermoanaerobaculia</taxon>
        <taxon>Thermoanaerobaculales</taxon>
        <taxon>Thermoanaerobaculaceae</taxon>
        <taxon>Thermoanaerobaculum</taxon>
    </lineage>
</organism>
<dbReference type="RefSeq" id="WP_038047442.1">
    <property type="nucleotide sequence ID" value="NZ_JMFG01000007.1"/>
</dbReference>
<dbReference type="STRING" id="1312852.EG19_11165"/>
<dbReference type="PIRSF" id="PIRSF001586">
    <property type="entry name" value="FGAM_synth_I"/>
    <property type="match status" value="1"/>
</dbReference>
<comment type="catalytic activity">
    <reaction evidence="8">
        <text>N(2)-formyl-N(1)-(5-phospho-beta-D-ribosyl)glycinamide + L-glutamine + ATP + H2O = 2-formamido-N(1)-(5-O-phospho-beta-D-ribosyl)acetamidine + L-glutamate + ADP + phosphate + H(+)</text>
        <dbReference type="Rhea" id="RHEA:17129"/>
        <dbReference type="ChEBI" id="CHEBI:15377"/>
        <dbReference type="ChEBI" id="CHEBI:15378"/>
        <dbReference type="ChEBI" id="CHEBI:29985"/>
        <dbReference type="ChEBI" id="CHEBI:30616"/>
        <dbReference type="ChEBI" id="CHEBI:43474"/>
        <dbReference type="ChEBI" id="CHEBI:58359"/>
        <dbReference type="ChEBI" id="CHEBI:147286"/>
        <dbReference type="ChEBI" id="CHEBI:147287"/>
        <dbReference type="ChEBI" id="CHEBI:456216"/>
        <dbReference type="EC" id="6.3.5.3"/>
    </reaction>
</comment>
<reference evidence="9 10" key="1">
    <citation type="submission" date="2014-04" db="EMBL/GenBank/DDBJ databases">
        <title>The Genome Sequence of Thermoanaerobaculum aquaticum MP-01, The First Cultivated Group 23 Acidobacterium.</title>
        <authorList>
            <person name="Stamps B.W."/>
            <person name="Losey N.A."/>
            <person name="Lawson P.A."/>
            <person name="Stevenson B.S."/>
        </authorList>
    </citation>
    <scope>NUCLEOTIDE SEQUENCE [LARGE SCALE GENOMIC DNA]</scope>
    <source>
        <strain evidence="9 10">MP-01</strain>
    </source>
</reference>
<dbReference type="Proteomes" id="UP000027284">
    <property type="component" value="Unassembled WGS sequence"/>
</dbReference>
<evidence type="ECO:0000313" key="9">
    <source>
        <dbReference type="EMBL" id="KDA54522.1"/>
    </source>
</evidence>
<name>A0A062XPK5_9BACT</name>
<dbReference type="SMART" id="SM01211">
    <property type="entry name" value="GATase_5"/>
    <property type="match status" value="1"/>
</dbReference>
<comment type="catalytic activity">
    <reaction evidence="8">
        <text>L-glutamine + H2O = L-glutamate + NH4(+)</text>
        <dbReference type="Rhea" id="RHEA:15889"/>
        <dbReference type="ChEBI" id="CHEBI:15377"/>
        <dbReference type="ChEBI" id="CHEBI:28938"/>
        <dbReference type="ChEBI" id="CHEBI:29985"/>
        <dbReference type="ChEBI" id="CHEBI:58359"/>
        <dbReference type="EC" id="3.5.1.2"/>
    </reaction>
</comment>
<dbReference type="PROSITE" id="PS51273">
    <property type="entry name" value="GATASE_TYPE_1"/>
    <property type="match status" value="1"/>
</dbReference>
<keyword evidence="7 8" id="KW-0315">Glutamine amidotransferase</keyword>
<keyword evidence="3 8" id="KW-0547">Nucleotide-binding</keyword>
<comment type="subcellular location">
    <subcellularLocation>
        <location evidence="8">Cytoplasm</location>
    </subcellularLocation>
</comment>
<keyword evidence="6 8" id="KW-0067">ATP-binding</keyword>
<dbReference type="EMBL" id="JMFG01000007">
    <property type="protein sequence ID" value="KDA54522.1"/>
    <property type="molecule type" value="Genomic_DNA"/>
</dbReference>
<dbReference type="HAMAP" id="MF_00421">
    <property type="entry name" value="PurQ"/>
    <property type="match status" value="1"/>
</dbReference>
<evidence type="ECO:0000256" key="7">
    <source>
        <dbReference type="ARBA" id="ARBA00022962"/>
    </source>
</evidence>
<comment type="caution">
    <text evidence="9">The sequence shown here is derived from an EMBL/GenBank/DDBJ whole genome shotgun (WGS) entry which is preliminary data.</text>
</comment>
<gene>
    <name evidence="8" type="primary">purQ</name>
    <name evidence="9" type="ORF">EG19_11165</name>
</gene>
<feature type="active site" evidence="8">
    <location>
        <position position="209"/>
    </location>
</feature>
<dbReference type="Pfam" id="PF13507">
    <property type="entry name" value="GATase_5"/>
    <property type="match status" value="1"/>
</dbReference>
<dbReference type="AlphaFoldDB" id="A0A062XPK5"/>
<dbReference type="InterPro" id="IPR010075">
    <property type="entry name" value="PRibForGlyAmidine_synth_PurQ"/>
</dbReference>
<dbReference type="GO" id="GO:0005524">
    <property type="term" value="F:ATP binding"/>
    <property type="evidence" value="ECO:0007669"/>
    <property type="project" value="UniProtKB-KW"/>
</dbReference>
<comment type="function">
    <text evidence="8">Part of the phosphoribosylformylglycinamidine synthase complex involved in the purines biosynthetic pathway. Catalyzes the ATP-dependent conversion of formylglycinamide ribonucleotide (FGAR) and glutamine to yield formylglycinamidine ribonucleotide (FGAM) and glutamate. The FGAM synthase complex is composed of three subunits. PurQ produces an ammonia molecule by converting glutamine to glutamate. PurL transfers the ammonia molecule to FGAR to form FGAM in an ATP-dependent manner. PurS interacts with PurQ and PurL and is thought to assist in the transfer of the ammonia molecule from PurQ to PurL.</text>
</comment>
<feature type="active site" evidence="8">
    <location>
        <position position="207"/>
    </location>
</feature>
<feature type="active site" description="Nucleophile" evidence="8">
    <location>
        <position position="90"/>
    </location>
</feature>
<dbReference type="CDD" id="cd01740">
    <property type="entry name" value="GATase1_FGAR_AT"/>
    <property type="match status" value="1"/>
</dbReference>
<comment type="subunit">
    <text evidence="8">Part of the FGAM synthase complex composed of 1 PurL, 1 PurQ and 2 PurS subunits.</text>
</comment>
<evidence type="ECO:0000256" key="4">
    <source>
        <dbReference type="ARBA" id="ARBA00022755"/>
    </source>
</evidence>
<dbReference type="GO" id="GO:0004642">
    <property type="term" value="F:phosphoribosylformylglycinamidine synthase activity"/>
    <property type="evidence" value="ECO:0007669"/>
    <property type="project" value="UniProtKB-UniRule"/>
</dbReference>
<dbReference type="InterPro" id="IPR029062">
    <property type="entry name" value="Class_I_gatase-like"/>
</dbReference>
<dbReference type="PANTHER" id="PTHR47552">
    <property type="entry name" value="PHOSPHORIBOSYLFORMYLGLYCINAMIDINE SYNTHASE SUBUNIT PURQ"/>
    <property type="match status" value="1"/>
</dbReference>
<dbReference type="PANTHER" id="PTHR47552:SF1">
    <property type="entry name" value="PHOSPHORIBOSYLFORMYLGLYCINAMIDINE SYNTHASE SUBUNIT PURQ"/>
    <property type="match status" value="1"/>
</dbReference>
<keyword evidence="2 8" id="KW-0436">Ligase</keyword>
<dbReference type="GO" id="GO:0005737">
    <property type="term" value="C:cytoplasm"/>
    <property type="evidence" value="ECO:0007669"/>
    <property type="project" value="UniProtKB-SubCell"/>
</dbReference>
<dbReference type="Gene3D" id="3.40.50.880">
    <property type="match status" value="1"/>
</dbReference>
<dbReference type="GO" id="GO:0006189">
    <property type="term" value="P:'de novo' IMP biosynthetic process"/>
    <property type="evidence" value="ECO:0007669"/>
    <property type="project" value="UniProtKB-UniRule"/>
</dbReference>
<keyword evidence="5 8" id="KW-0378">Hydrolase</keyword>
<dbReference type="EC" id="3.5.1.2" evidence="8"/>
<dbReference type="NCBIfam" id="TIGR01737">
    <property type="entry name" value="FGAM_synth_I"/>
    <property type="match status" value="1"/>
</dbReference>
<sequence>MSWRRPKIGVVRFPGSNRDADALRAVELCGGEAVPIWHESEDLLGVTGVLIPGGFSYGDYLRAGAMAAHSPVMRAVRRHAEAGGPVLGICNGFQILLEAGLLPGAMLPNRSLRFIHREVYLRVERDDTPLLAKLRRGQVVRLPIAHKEGNWFASGEELSAIEAKGLVALRYCSPNGEVDEAHNPNGALHAVAGLTNPEGNVLGMMPHPECRVDPLVAEPFGRPFIAALVEAS</sequence>
<comment type="pathway">
    <text evidence="8">Purine metabolism; IMP biosynthesis via de novo pathway; 5-amino-1-(5-phospho-D-ribosyl)imidazole from N(2)-formyl-N(1)-(5-phospho-D-ribosyl)glycinamide: step 1/2.</text>
</comment>
<evidence type="ECO:0000313" key="10">
    <source>
        <dbReference type="Proteomes" id="UP000027284"/>
    </source>
</evidence>
<keyword evidence="4 8" id="KW-0658">Purine biosynthesis</keyword>
<dbReference type="NCBIfam" id="NF002957">
    <property type="entry name" value="PRK03619.1"/>
    <property type="match status" value="1"/>
</dbReference>
<evidence type="ECO:0000256" key="3">
    <source>
        <dbReference type="ARBA" id="ARBA00022741"/>
    </source>
</evidence>
<protein>
    <recommendedName>
        <fullName evidence="8">Phosphoribosylformylglycinamidine synthase subunit PurQ</fullName>
        <shortName evidence="8">FGAM synthase</shortName>
        <ecNumber evidence="8">6.3.5.3</ecNumber>
    </recommendedName>
    <alternativeName>
        <fullName evidence="8">Formylglycinamide ribonucleotide amidotransferase subunit I</fullName>
        <shortName evidence="8">FGAR amidotransferase I</shortName>
        <shortName evidence="8">FGAR-AT I</shortName>
    </alternativeName>
    <alternativeName>
        <fullName evidence="8">Glutaminase PurQ</fullName>
        <ecNumber evidence="8">3.5.1.2</ecNumber>
    </alternativeName>
    <alternativeName>
        <fullName evidence="8">Phosphoribosylformylglycinamidine synthase subunit I</fullName>
    </alternativeName>
</protein>
<proteinExistence type="inferred from homology"/>
<evidence type="ECO:0000256" key="5">
    <source>
        <dbReference type="ARBA" id="ARBA00022801"/>
    </source>
</evidence>
<evidence type="ECO:0000256" key="6">
    <source>
        <dbReference type="ARBA" id="ARBA00022840"/>
    </source>
</evidence>
<dbReference type="EC" id="6.3.5.3" evidence="8"/>
<accession>A0A062XPK5</accession>
<evidence type="ECO:0000256" key="8">
    <source>
        <dbReference type="HAMAP-Rule" id="MF_00421"/>
    </source>
</evidence>